<dbReference type="STRING" id="48709.A0A1D2ME02"/>
<sequence>MRNHFNQFLLVGFVTVIFSNIPSSQGASVNENTEPNQKLLILMLDGFRWDYYDKQKDELVGFTKFLNEGVQAEWVEPVFPSLSYACWTTIGTGVYPETHGILGNYMYDREFNETFSIEDLNSTQLERWWQNSEPIWITATKHNKKAFLREWSRCDVAFNQTRPETCTGYVGADGVEGVRDTLQAGLESLKGDYDLVMVYGEHIDNIGHQFGPYAPELKEAIVGVDAVLAEFLQGLEEAGLSETVNIIIVGDHGMKFLGEGSGLPSAAKFLNLSDYINPNDVLKIVDRGPHLTIATYENTLDKVYQSLKGQEGFDVYLREEIPEELHYRNSRLVQDILVVTHPDYYIRGLQSPNQLPVDNPDGIHSGGAHGYINSMSDMRTIFFAKGPAFKKGSVHPPISLVDQYQIFAHLLNIPAQPNNGTWSKVSGMLKSQSDGSIGYAYPMLTFGVLLAFLSFV</sequence>
<organism evidence="2 3">
    <name type="scientific">Orchesella cincta</name>
    <name type="common">Springtail</name>
    <name type="synonym">Podura cincta</name>
    <dbReference type="NCBI Taxonomy" id="48709"/>
    <lineage>
        <taxon>Eukaryota</taxon>
        <taxon>Metazoa</taxon>
        <taxon>Ecdysozoa</taxon>
        <taxon>Arthropoda</taxon>
        <taxon>Hexapoda</taxon>
        <taxon>Collembola</taxon>
        <taxon>Entomobryomorpha</taxon>
        <taxon>Entomobryoidea</taxon>
        <taxon>Orchesellidae</taxon>
        <taxon>Orchesellinae</taxon>
        <taxon>Orchesella</taxon>
    </lineage>
</organism>
<reference evidence="2 3" key="1">
    <citation type="journal article" date="2016" name="Genome Biol. Evol.">
        <title>Gene Family Evolution Reflects Adaptation to Soil Environmental Stressors in the Genome of the Collembolan Orchesella cincta.</title>
        <authorList>
            <person name="Faddeeva-Vakhrusheva A."/>
            <person name="Derks M.F."/>
            <person name="Anvar S.Y."/>
            <person name="Agamennone V."/>
            <person name="Suring W."/>
            <person name="Smit S."/>
            <person name="van Straalen N.M."/>
            <person name="Roelofs D."/>
        </authorList>
    </citation>
    <scope>NUCLEOTIDE SEQUENCE [LARGE SCALE GENOMIC DNA]</scope>
    <source>
        <tissue evidence="2">Mixed pool</tissue>
    </source>
</reference>
<dbReference type="Proteomes" id="UP000094527">
    <property type="component" value="Unassembled WGS sequence"/>
</dbReference>
<evidence type="ECO:0000313" key="2">
    <source>
        <dbReference type="EMBL" id="ODM91101.1"/>
    </source>
</evidence>
<gene>
    <name evidence="2" type="ORF">Ocin01_15580</name>
</gene>
<accession>A0A1D2ME02</accession>
<dbReference type="OrthoDB" id="415411at2759"/>
<dbReference type="InterPro" id="IPR017850">
    <property type="entry name" value="Alkaline_phosphatase_core_sf"/>
</dbReference>
<keyword evidence="3" id="KW-1185">Reference proteome</keyword>
<dbReference type="AlphaFoldDB" id="A0A1D2ME02"/>
<name>A0A1D2ME02_ORCCI</name>
<dbReference type="Pfam" id="PF01663">
    <property type="entry name" value="Phosphodiest"/>
    <property type="match status" value="1"/>
</dbReference>
<dbReference type="InterPro" id="IPR002591">
    <property type="entry name" value="Phosphodiest/P_Trfase"/>
</dbReference>
<dbReference type="PANTHER" id="PTHR10151">
    <property type="entry name" value="ECTONUCLEOTIDE PYROPHOSPHATASE/PHOSPHODIESTERASE"/>
    <property type="match status" value="1"/>
</dbReference>
<dbReference type="SUPFAM" id="SSF53649">
    <property type="entry name" value="Alkaline phosphatase-like"/>
    <property type="match status" value="1"/>
</dbReference>
<feature type="signal peptide" evidence="1">
    <location>
        <begin position="1"/>
        <end position="26"/>
    </location>
</feature>
<feature type="chain" id="PRO_5008903875" evidence="1">
    <location>
        <begin position="27"/>
        <end position="456"/>
    </location>
</feature>
<evidence type="ECO:0000256" key="1">
    <source>
        <dbReference type="SAM" id="SignalP"/>
    </source>
</evidence>
<proteinExistence type="predicted"/>
<dbReference type="PANTHER" id="PTHR10151:SF120">
    <property type="entry name" value="BIS(5'-ADENOSYL)-TRIPHOSPHATASE"/>
    <property type="match status" value="1"/>
</dbReference>
<evidence type="ECO:0000313" key="3">
    <source>
        <dbReference type="Proteomes" id="UP000094527"/>
    </source>
</evidence>
<dbReference type="Gene3D" id="3.40.720.10">
    <property type="entry name" value="Alkaline Phosphatase, subunit A"/>
    <property type="match status" value="1"/>
</dbReference>
<dbReference type="CDD" id="cd16018">
    <property type="entry name" value="Enpp"/>
    <property type="match status" value="1"/>
</dbReference>
<protein>
    <submittedName>
        <fullName evidence="2">Ectonucleotide pyrophosphatase/phosphodiesterase family member 6</fullName>
    </submittedName>
</protein>
<dbReference type="GO" id="GO:0016787">
    <property type="term" value="F:hydrolase activity"/>
    <property type="evidence" value="ECO:0007669"/>
    <property type="project" value="UniProtKB-ARBA"/>
</dbReference>
<dbReference type="OMA" id="QAGITIM"/>
<keyword evidence="1" id="KW-0732">Signal</keyword>
<dbReference type="EMBL" id="LJIJ01001670">
    <property type="protein sequence ID" value="ODM91101.1"/>
    <property type="molecule type" value="Genomic_DNA"/>
</dbReference>
<comment type="caution">
    <text evidence="2">The sequence shown here is derived from an EMBL/GenBank/DDBJ whole genome shotgun (WGS) entry which is preliminary data.</text>
</comment>